<dbReference type="InterPro" id="IPR005829">
    <property type="entry name" value="Sugar_transporter_CS"/>
</dbReference>
<evidence type="ECO:0000256" key="4">
    <source>
        <dbReference type="ARBA" id="ARBA00022692"/>
    </source>
</evidence>
<evidence type="ECO:0000313" key="10">
    <source>
        <dbReference type="EMBL" id="KAK9758558.1"/>
    </source>
</evidence>
<dbReference type="EMBL" id="JASPKY010000003">
    <property type="protein sequence ID" value="KAK9758558.1"/>
    <property type="molecule type" value="Genomic_DNA"/>
</dbReference>
<keyword evidence="11" id="KW-1185">Reference proteome</keyword>
<feature type="transmembrane region" description="Helical" evidence="8">
    <location>
        <begin position="287"/>
        <end position="308"/>
    </location>
</feature>
<feature type="compositionally biased region" description="Polar residues" evidence="7">
    <location>
        <begin position="59"/>
        <end position="76"/>
    </location>
</feature>
<comment type="caution">
    <text evidence="10">The sequence shown here is derived from an EMBL/GenBank/DDBJ whole genome shotgun (WGS) entry which is preliminary data.</text>
</comment>
<accession>A0AAW1N9W3</accession>
<evidence type="ECO:0000256" key="8">
    <source>
        <dbReference type="SAM" id="Phobius"/>
    </source>
</evidence>
<feature type="region of interest" description="Disordered" evidence="7">
    <location>
        <begin position="47"/>
        <end position="96"/>
    </location>
</feature>
<evidence type="ECO:0000256" key="3">
    <source>
        <dbReference type="ARBA" id="ARBA00022448"/>
    </source>
</evidence>
<dbReference type="InterPro" id="IPR005828">
    <property type="entry name" value="MFS_sugar_transport-like"/>
</dbReference>
<dbReference type="FunFam" id="1.20.1250.20:FF:000232">
    <property type="entry name" value="Organic cation/carnitine transporter 7"/>
    <property type="match status" value="1"/>
</dbReference>
<feature type="transmembrane region" description="Helical" evidence="8">
    <location>
        <begin position="391"/>
        <end position="412"/>
    </location>
</feature>
<gene>
    <name evidence="10" type="ORF">QE152_g552</name>
</gene>
<evidence type="ECO:0000313" key="11">
    <source>
        <dbReference type="Proteomes" id="UP001458880"/>
    </source>
</evidence>
<dbReference type="PROSITE" id="PS00217">
    <property type="entry name" value="SUGAR_TRANSPORT_2"/>
    <property type="match status" value="1"/>
</dbReference>
<dbReference type="Pfam" id="PF00083">
    <property type="entry name" value="Sugar_tr"/>
    <property type="match status" value="1"/>
</dbReference>
<evidence type="ECO:0000256" key="1">
    <source>
        <dbReference type="ARBA" id="ARBA00004141"/>
    </source>
</evidence>
<feature type="transmembrane region" description="Helical" evidence="8">
    <location>
        <begin position="248"/>
        <end position="271"/>
    </location>
</feature>
<evidence type="ECO:0000256" key="7">
    <source>
        <dbReference type="SAM" id="MobiDB-lite"/>
    </source>
</evidence>
<dbReference type="InterPro" id="IPR011701">
    <property type="entry name" value="MFS"/>
</dbReference>
<feature type="transmembrane region" description="Helical" evidence="8">
    <location>
        <begin position="161"/>
        <end position="178"/>
    </location>
</feature>
<feature type="transmembrane region" description="Helical" evidence="8">
    <location>
        <begin position="517"/>
        <end position="538"/>
    </location>
</feature>
<dbReference type="InterPro" id="IPR036259">
    <property type="entry name" value="MFS_trans_sf"/>
</dbReference>
<sequence>MDGSTNAILFGPSSKILWIKLDWIGLDEEEPRKVPLLKNLAVSEAKTRLLPPDKPPQTAPTNLLSSLTPRPNSTQPDQRRMVEGSNDLKSKTSIDPEKGVTISDKADFESAIEHTGYGLFHYILLAVCGLVSTAEEMDVISMSFILPSAECDLDLTTQNKGWLNSIIFIGMMVGAYAWGSVADALGRKKVLIVISFMNALCIVASSFSQSYEMFMLFRFLNGAALGGSGPVIWSYFAEFQPKSKRGSMLSFMAAFWTLGNLFVAGLAWLIIPADIGINTPFFVYNSWRIFLLICAVPSFVVAGLLFFLPESPKFLLSRGRTDEAMEIFRKIYKLNTGKDKNLYPVKQLILEDDDLKALKAIEANETVNENKYMSMIADIIENSKQLFVSPILKFTIISITINFTFHIGYYGLMMWFPELFNRFDEYDRHHPGETAGVCQVTDFVVNLEKYSDKCSDTIESAVFMESLVSLAAAIPANIIAVLGMDRLGRKFFLVFSTVTSGICSATMYLVINKTQNFVVSAVFSGVISCGNAALDCLITEIFPTNLRATGIAISMVAARLGGIIGNIVIATLLDMYCPAPTFIVAALLIGGGLLCLFLPNTTKTPLS</sequence>
<feature type="domain" description="Major facilitator superfamily (MFS) profile" evidence="9">
    <location>
        <begin position="122"/>
        <end position="603"/>
    </location>
</feature>
<dbReference type="PANTHER" id="PTHR23511">
    <property type="entry name" value="SYNAPTIC VESICLE GLYCOPROTEIN 2"/>
    <property type="match status" value="1"/>
</dbReference>
<feature type="transmembrane region" description="Helical" evidence="8">
    <location>
        <begin position="466"/>
        <end position="484"/>
    </location>
</feature>
<feature type="transmembrane region" description="Helical" evidence="8">
    <location>
        <begin position="579"/>
        <end position="598"/>
    </location>
</feature>
<keyword evidence="6 8" id="KW-0472">Membrane</keyword>
<feature type="transmembrane region" description="Helical" evidence="8">
    <location>
        <begin position="491"/>
        <end position="511"/>
    </location>
</feature>
<dbReference type="PROSITE" id="PS50850">
    <property type="entry name" value="MFS"/>
    <property type="match status" value="1"/>
</dbReference>
<evidence type="ECO:0000256" key="5">
    <source>
        <dbReference type="ARBA" id="ARBA00022989"/>
    </source>
</evidence>
<dbReference type="GO" id="GO:0016020">
    <property type="term" value="C:membrane"/>
    <property type="evidence" value="ECO:0007669"/>
    <property type="project" value="UniProtKB-SubCell"/>
</dbReference>
<evidence type="ECO:0000256" key="6">
    <source>
        <dbReference type="ARBA" id="ARBA00023136"/>
    </source>
</evidence>
<dbReference type="SUPFAM" id="SSF103473">
    <property type="entry name" value="MFS general substrate transporter"/>
    <property type="match status" value="1"/>
</dbReference>
<reference evidence="10 11" key="1">
    <citation type="journal article" date="2024" name="BMC Genomics">
        <title>De novo assembly and annotation of Popillia japonica's genome with initial clues to its potential as an invasive pest.</title>
        <authorList>
            <person name="Cucini C."/>
            <person name="Boschi S."/>
            <person name="Funari R."/>
            <person name="Cardaioli E."/>
            <person name="Iannotti N."/>
            <person name="Marturano G."/>
            <person name="Paoli F."/>
            <person name="Bruttini M."/>
            <person name="Carapelli A."/>
            <person name="Frati F."/>
            <person name="Nardi F."/>
        </authorList>
    </citation>
    <scope>NUCLEOTIDE SEQUENCE [LARGE SCALE GENOMIC DNA]</scope>
    <source>
        <strain evidence="10">DMR45628</strain>
    </source>
</reference>
<comment type="subcellular location">
    <subcellularLocation>
        <location evidence="1">Membrane</location>
        <topology evidence="1">Multi-pass membrane protein</topology>
    </subcellularLocation>
</comment>
<dbReference type="Gene3D" id="1.20.1250.20">
    <property type="entry name" value="MFS general substrate transporter like domains"/>
    <property type="match status" value="1"/>
</dbReference>
<proteinExistence type="inferred from homology"/>
<dbReference type="PROSITE" id="PS00216">
    <property type="entry name" value="SUGAR_TRANSPORT_1"/>
    <property type="match status" value="1"/>
</dbReference>
<protein>
    <submittedName>
        <fullName evidence="10">Major Facilitator Superfamily</fullName>
    </submittedName>
</protein>
<dbReference type="Proteomes" id="UP001458880">
    <property type="component" value="Unassembled WGS sequence"/>
</dbReference>
<comment type="similarity">
    <text evidence="2">Belongs to the major facilitator superfamily.</text>
</comment>
<organism evidence="10 11">
    <name type="scientific">Popillia japonica</name>
    <name type="common">Japanese beetle</name>
    <dbReference type="NCBI Taxonomy" id="7064"/>
    <lineage>
        <taxon>Eukaryota</taxon>
        <taxon>Metazoa</taxon>
        <taxon>Ecdysozoa</taxon>
        <taxon>Arthropoda</taxon>
        <taxon>Hexapoda</taxon>
        <taxon>Insecta</taxon>
        <taxon>Pterygota</taxon>
        <taxon>Neoptera</taxon>
        <taxon>Endopterygota</taxon>
        <taxon>Coleoptera</taxon>
        <taxon>Polyphaga</taxon>
        <taxon>Scarabaeiformia</taxon>
        <taxon>Scarabaeidae</taxon>
        <taxon>Rutelinae</taxon>
        <taxon>Popillia</taxon>
    </lineage>
</organism>
<dbReference type="Pfam" id="PF07690">
    <property type="entry name" value="MFS_1"/>
    <property type="match status" value="1"/>
</dbReference>
<dbReference type="InterPro" id="IPR020846">
    <property type="entry name" value="MFS_dom"/>
</dbReference>
<feature type="transmembrane region" description="Helical" evidence="8">
    <location>
        <begin position="190"/>
        <end position="208"/>
    </location>
</feature>
<name>A0AAW1N9W3_POPJA</name>
<dbReference type="AlphaFoldDB" id="A0AAW1N9W3"/>
<keyword evidence="3" id="KW-0813">Transport</keyword>
<feature type="transmembrane region" description="Helical" evidence="8">
    <location>
        <begin position="214"/>
        <end position="236"/>
    </location>
</feature>
<dbReference type="GO" id="GO:0022857">
    <property type="term" value="F:transmembrane transporter activity"/>
    <property type="evidence" value="ECO:0007669"/>
    <property type="project" value="InterPro"/>
</dbReference>
<feature type="transmembrane region" description="Helical" evidence="8">
    <location>
        <begin position="550"/>
        <end position="573"/>
    </location>
</feature>
<evidence type="ECO:0000256" key="2">
    <source>
        <dbReference type="ARBA" id="ARBA00008335"/>
    </source>
</evidence>
<keyword evidence="5 8" id="KW-1133">Transmembrane helix</keyword>
<dbReference type="PANTHER" id="PTHR23511:SF34">
    <property type="entry name" value="SYNAPTIC VESICLE GLYCOPROTEIN 2"/>
    <property type="match status" value="1"/>
</dbReference>
<evidence type="ECO:0000259" key="9">
    <source>
        <dbReference type="PROSITE" id="PS50850"/>
    </source>
</evidence>
<feature type="compositionally biased region" description="Basic and acidic residues" evidence="7">
    <location>
        <begin position="77"/>
        <end position="96"/>
    </location>
</feature>
<keyword evidence="4 8" id="KW-0812">Transmembrane</keyword>